<evidence type="ECO:0000313" key="3">
    <source>
        <dbReference type="Proteomes" id="UP001199054"/>
    </source>
</evidence>
<gene>
    <name evidence="2" type="ORF">LG632_22755</name>
</gene>
<evidence type="ECO:0000259" key="1">
    <source>
        <dbReference type="Pfam" id="PF13471"/>
    </source>
</evidence>
<sequence length="141" mass="15381">MSMTTALPRGAGPALHRRLWIRALVATARLLVLLRPHRLQQVLRYLSRGAAPASTAAARTARAEVLASSLAMNGPRNCLPRSVAVVLLCRSRGLWPTWCVGVRVAPPFTAHAWVEAEGELVGEPGRYDSWARLITVAPRED</sequence>
<name>A0ABS8BC49_9ACTN</name>
<dbReference type="NCBIfam" id="NF033537">
    <property type="entry name" value="lasso_biosyn_B2"/>
    <property type="match status" value="1"/>
</dbReference>
<comment type="caution">
    <text evidence="2">The sequence shown here is derived from an EMBL/GenBank/DDBJ whole genome shotgun (WGS) entry which is preliminary data.</text>
</comment>
<organism evidence="2 3">
    <name type="scientific">Streptomyces antimicrobicus</name>
    <dbReference type="NCBI Taxonomy" id="2883108"/>
    <lineage>
        <taxon>Bacteria</taxon>
        <taxon>Bacillati</taxon>
        <taxon>Actinomycetota</taxon>
        <taxon>Actinomycetes</taxon>
        <taxon>Kitasatosporales</taxon>
        <taxon>Streptomycetaceae</taxon>
        <taxon>Streptomyces</taxon>
    </lineage>
</organism>
<reference evidence="2 3" key="1">
    <citation type="submission" date="2021-10" db="EMBL/GenBank/DDBJ databases">
        <title>Streptomyces sp. strain SMC 277, a novel streptomycete isolated from soil.</title>
        <authorList>
            <person name="Chanama M."/>
        </authorList>
    </citation>
    <scope>NUCLEOTIDE SEQUENCE [LARGE SCALE GENOMIC DNA]</scope>
    <source>
        <strain evidence="2 3">SMC 277</strain>
    </source>
</reference>
<dbReference type="Pfam" id="PF13471">
    <property type="entry name" value="Transglut_core3"/>
    <property type="match status" value="1"/>
</dbReference>
<protein>
    <submittedName>
        <fullName evidence="2">Lasso peptide biosynthesis B2 protein</fullName>
    </submittedName>
</protein>
<evidence type="ECO:0000313" key="2">
    <source>
        <dbReference type="EMBL" id="MCB5182190.1"/>
    </source>
</evidence>
<accession>A0ABS8BC49</accession>
<dbReference type="InterPro" id="IPR053521">
    <property type="entry name" value="McjB-like"/>
</dbReference>
<dbReference type="EMBL" id="JAJAUY010000111">
    <property type="protein sequence ID" value="MCB5182190.1"/>
    <property type="molecule type" value="Genomic_DNA"/>
</dbReference>
<dbReference type="Proteomes" id="UP001199054">
    <property type="component" value="Unassembled WGS sequence"/>
</dbReference>
<dbReference type="InterPro" id="IPR032708">
    <property type="entry name" value="McjB_C"/>
</dbReference>
<keyword evidence="3" id="KW-1185">Reference proteome</keyword>
<proteinExistence type="predicted"/>
<feature type="domain" description="Microcin J25-processing protein McjB C-terminal" evidence="1">
    <location>
        <begin position="23"/>
        <end position="133"/>
    </location>
</feature>